<protein>
    <submittedName>
        <fullName evidence="3">Peptidoglycan/LPS O-acetylase OafA/YrhL</fullName>
    </submittedName>
</protein>
<dbReference type="GO" id="GO:0009103">
    <property type="term" value="P:lipopolysaccharide biosynthetic process"/>
    <property type="evidence" value="ECO:0007669"/>
    <property type="project" value="TreeGrafter"/>
</dbReference>
<dbReference type="Proteomes" id="UP000319818">
    <property type="component" value="Unassembled WGS sequence"/>
</dbReference>
<dbReference type="RefSeq" id="WP_142107407.1">
    <property type="nucleotide sequence ID" value="NZ_VFPH01000003.1"/>
</dbReference>
<dbReference type="PANTHER" id="PTHR23028">
    <property type="entry name" value="ACETYLTRANSFERASE"/>
    <property type="match status" value="1"/>
</dbReference>
<dbReference type="GO" id="GO:0016747">
    <property type="term" value="F:acyltransferase activity, transferring groups other than amino-acyl groups"/>
    <property type="evidence" value="ECO:0007669"/>
    <property type="project" value="InterPro"/>
</dbReference>
<gene>
    <name evidence="3" type="ORF">FB388_7611</name>
</gene>
<proteinExistence type="predicted"/>
<feature type="transmembrane region" description="Helical" evidence="1">
    <location>
        <begin position="171"/>
        <end position="191"/>
    </location>
</feature>
<organism evidence="3 4">
    <name type="scientific">Pseudonocardia cypriaca</name>
    <dbReference type="NCBI Taxonomy" id="882449"/>
    <lineage>
        <taxon>Bacteria</taxon>
        <taxon>Bacillati</taxon>
        <taxon>Actinomycetota</taxon>
        <taxon>Actinomycetes</taxon>
        <taxon>Pseudonocardiales</taxon>
        <taxon>Pseudonocardiaceae</taxon>
        <taxon>Pseudonocardia</taxon>
    </lineage>
</organism>
<feature type="transmembrane region" description="Helical" evidence="1">
    <location>
        <begin position="223"/>
        <end position="246"/>
    </location>
</feature>
<evidence type="ECO:0000313" key="3">
    <source>
        <dbReference type="EMBL" id="TQM36157.1"/>
    </source>
</evidence>
<dbReference type="AlphaFoldDB" id="A0A543FQR0"/>
<feature type="transmembrane region" description="Helical" evidence="1">
    <location>
        <begin position="283"/>
        <end position="302"/>
    </location>
</feature>
<evidence type="ECO:0000259" key="2">
    <source>
        <dbReference type="Pfam" id="PF01757"/>
    </source>
</evidence>
<feature type="transmembrane region" description="Helical" evidence="1">
    <location>
        <begin position="258"/>
        <end position="277"/>
    </location>
</feature>
<feature type="transmembrane region" description="Helical" evidence="1">
    <location>
        <begin position="21"/>
        <end position="42"/>
    </location>
</feature>
<keyword evidence="1" id="KW-0812">Transmembrane</keyword>
<sequence>MTSPRPTATPSGTRAASSGEIRGLTGLRAVAAVWVVLFHFHFTPLPGVTGVVDALGPLITSGALGVDLFFVLSGFVIAYTYVDELGPSLRIRVTVRFLWARACRLWPVYLLVLHVFGVWLIARAALGGDGVIAFQSVQPGLDIGQYLQQLVLVQLWDDPYFDGASWVGSTWSISAEWLAYLLFPVAALVLYRMRRLPVVLLACGSVLLMAPIAWAYLATGSPYFPWSWLVRILCGFGAGALAHLAVRRLHPTPTARRAASAVAAVLPIVLAAGLLLGELAGPGRGGAVIVLFPVLVAALAVADRGPAMLLSTPAFGYGGRLSYGLYLVHIPLFEVYWLALERYAVLAPDTALAHVVGVQVLVLTVGVAALMYRFVEEPSRRSLRALTPAVERLPVRVAIALGILRARPLTLPAVAASADGALATAAARFAAKRQARARVAGWLDEPLPQPRHAASPLRPATLATALVKAERRRAAHRSEYDLWADYERAEYIRGSYLHAGN</sequence>
<accession>A0A543FQR0</accession>
<dbReference type="OrthoDB" id="9796461at2"/>
<dbReference type="EMBL" id="VFPH01000003">
    <property type="protein sequence ID" value="TQM36157.1"/>
    <property type="molecule type" value="Genomic_DNA"/>
</dbReference>
<comment type="caution">
    <text evidence="3">The sequence shown here is derived from an EMBL/GenBank/DDBJ whole genome shotgun (WGS) entry which is preliminary data.</text>
</comment>
<reference evidence="3 4" key="1">
    <citation type="submission" date="2019-06" db="EMBL/GenBank/DDBJ databases">
        <title>Sequencing the genomes of 1000 actinobacteria strains.</title>
        <authorList>
            <person name="Klenk H.-P."/>
        </authorList>
    </citation>
    <scope>NUCLEOTIDE SEQUENCE [LARGE SCALE GENOMIC DNA]</scope>
    <source>
        <strain evidence="3 4">DSM 45511</strain>
    </source>
</reference>
<keyword evidence="1" id="KW-1133">Transmembrane helix</keyword>
<keyword evidence="4" id="KW-1185">Reference proteome</keyword>
<feature type="domain" description="Acyltransferase 3" evidence="2">
    <location>
        <begin position="22"/>
        <end position="373"/>
    </location>
</feature>
<dbReference type="InterPro" id="IPR002656">
    <property type="entry name" value="Acyl_transf_3_dom"/>
</dbReference>
<dbReference type="PANTHER" id="PTHR23028:SF53">
    <property type="entry name" value="ACYL_TRANSF_3 DOMAIN-CONTAINING PROTEIN"/>
    <property type="match status" value="1"/>
</dbReference>
<keyword evidence="1" id="KW-0472">Membrane</keyword>
<feature type="transmembrane region" description="Helical" evidence="1">
    <location>
        <begin position="103"/>
        <end position="122"/>
    </location>
</feature>
<dbReference type="GO" id="GO:0016020">
    <property type="term" value="C:membrane"/>
    <property type="evidence" value="ECO:0007669"/>
    <property type="project" value="TreeGrafter"/>
</dbReference>
<name>A0A543FQR0_9PSEU</name>
<feature type="transmembrane region" description="Helical" evidence="1">
    <location>
        <begin position="323"/>
        <end position="339"/>
    </location>
</feature>
<feature type="transmembrane region" description="Helical" evidence="1">
    <location>
        <begin position="198"/>
        <end position="217"/>
    </location>
</feature>
<feature type="transmembrane region" description="Helical" evidence="1">
    <location>
        <begin position="62"/>
        <end position="82"/>
    </location>
</feature>
<dbReference type="Pfam" id="PF01757">
    <property type="entry name" value="Acyl_transf_3"/>
    <property type="match status" value="1"/>
</dbReference>
<evidence type="ECO:0000313" key="4">
    <source>
        <dbReference type="Proteomes" id="UP000319818"/>
    </source>
</evidence>
<feature type="transmembrane region" description="Helical" evidence="1">
    <location>
        <begin position="351"/>
        <end position="375"/>
    </location>
</feature>
<evidence type="ECO:0000256" key="1">
    <source>
        <dbReference type="SAM" id="Phobius"/>
    </source>
</evidence>
<dbReference type="InterPro" id="IPR050879">
    <property type="entry name" value="Acyltransferase_3"/>
</dbReference>